<dbReference type="GO" id="GO:0003700">
    <property type="term" value="F:DNA-binding transcription factor activity"/>
    <property type="evidence" value="ECO:0007669"/>
    <property type="project" value="InterPro"/>
</dbReference>
<dbReference type="RefSeq" id="WP_054970544.1">
    <property type="nucleotide sequence ID" value="NZ_LJCO01000077.1"/>
</dbReference>
<evidence type="ECO:0000313" key="9">
    <source>
        <dbReference type="Proteomes" id="UP000050482"/>
    </source>
</evidence>
<evidence type="ECO:0000313" key="8">
    <source>
        <dbReference type="EMBL" id="KPV42460.1"/>
    </source>
</evidence>
<dbReference type="GO" id="GO:0006352">
    <property type="term" value="P:DNA-templated transcription initiation"/>
    <property type="evidence" value="ECO:0007669"/>
    <property type="project" value="InterPro"/>
</dbReference>
<organism evidence="8 9">
    <name type="scientific">Alicyclobacillus ferrooxydans</name>
    <dbReference type="NCBI Taxonomy" id="471514"/>
    <lineage>
        <taxon>Bacteria</taxon>
        <taxon>Bacillati</taxon>
        <taxon>Bacillota</taxon>
        <taxon>Bacilli</taxon>
        <taxon>Bacillales</taxon>
        <taxon>Alicyclobacillaceae</taxon>
        <taxon>Alicyclobacillus</taxon>
    </lineage>
</organism>
<sequence length="276" mass="30192">MSMQEKQSHPRTKMLTQEEIVGLLRVIRSTEGLGSGGPLDGGTFCNNASNGTHSDCTQSFMTAAAYDSNIPGAASPAGEYADESPITDDLGAKANLCHVATEVLLHHFRPLMVRIAKQYAHVGFDEALQEGYLALLRAIHEYDETMGVPFAGYVFSKVRGDVRTAMRRLWRYDARLSYGSHTNDSESDPDNTDDWDKQSASAFVAFGSWDDYDSADIRIVVESAGLSPRERLAVLSMLNGQPSSDLALQESVSTETVKTWRKRALHKLRAALGGEG</sequence>
<dbReference type="InterPro" id="IPR000792">
    <property type="entry name" value="Tscrpt_reg_LuxR_C"/>
</dbReference>
<dbReference type="Pfam" id="PF04542">
    <property type="entry name" value="Sigma70_r2"/>
    <property type="match status" value="1"/>
</dbReference>
<dbReference type="InterPro" id="IPR014284">
    <property type="entry name" value="RNA_pol_sigma-70_dom"/>
</dbReference>
<comment type="similarity">
    <text evidence="1">Belongs to the sigma-70 factor family.</text>
</comment>
<dbReference type="PATRIC" id="fig|471514.4.peg.5061"/>
<dbReference type="EMBL" id="LJCO01000077">
    <property type="protein sequence ID" value="KPV42460.1"/>
    <property type="molecule type" value="Genomic_DNA"/>
</dbReference>
<dbReference type="Gene3D" id="1.10.10.10">
    <property type="entry name" value="Winged helix-like DNA-binding domain superfamily/Winged helix DNA-binding domain"/>
    <property type="match status" value="1"/>
</dbReference>
<gene>
    <name evidence="8" type="ORF">AN477_17925</name>
</gene>
<evidence type="ECO:0000259" key="7">
    <source>
        <dbReference type="Pfam" id="PF04542"/>
    </source>
</evidence>
<dbReference type="InterPro" id="IPR013325">
    <property type="entry name" value="RNA_pol_sigma_r2"/>
</dbReference>
<keyword evidence="9" id="KW-1185">Reference proteome</keyword>
<dbReference type="AlphaFoldDB" id="A0A0P9CAN1"/>
<name>A0A0P9CAN1_9BACL</name>
<dbReference type="InterPro" id="IPR036388">
    <property type="entry name" value="WH-like_DNA-bd_sf"/>
</dbReference>
<dbReference type="InterPro" id="IPR016032">
    <property type="entry name" value="Sig_transdc_resp-reg_C-effctor"/>
</dbReference>
<reference evidence="8 9" key="1">
    <citation type="submission" date="2015-09" db="EMBL/GenBank/DDBJ databases">
        <title>Draft genome sequence of Alicyclobacillus ferrooxydans DSM 22381.</title>
        <authorList>
            <person name="Hemp J."/>
        </authorList>
    </citation>
    <scope>NUCLEOTIDE SEQUENCE [LARGE SCALE GENOMIC DNA]</scope>
    <source>
        <strain evidence="8 9">TC-34</strain>
    </source>
</reference>
<evidence type="ECO:0000259" key="6">
    <source>
        <dbReference type="Pfam" id="PF00196"/>
    </source>
</evidence>
<dbReference type="Pfam" id="PF00196">
    <property type="entry name" value="GerE"/>
    <property type="match status" value="1"/>
</dbReference>
<comment type="function">
    <text evidence="5">Sigma factors are initiation factors that promote the attachment of RNA polymerase to specific initiation sites and are then released. Sigma-S contributes to the protection against external stress, thus playing a role in cellular fitness and survival.</text>
</comment>
<dbReference type="SUPFAM" id="SSF88946">
    <property type="entry name" value="Sigma2 domain of RNA polymerase sigma factors"/>
    <property type="match status" value="1"/>
</dbReference>
<keyword evidence="3" id="KW-0805">Transcription regulation</keyword>
<evidence type="ECO:0000256" key="4">
    <source>
        <dbReference type="ARBA" id="ARBA00023163"/>
    </source>
</evidence>
<dbReference type="InterPro" id="IPR007627">
    <property type="entry name" value="RNA_pol_sigma70_r2"/>
</dbReference>
<dbReference type="NCBIfam" id="TIGR02937">
    <property type="entry name" value="sigma70-ECF"/>
    <property type="match status" value="1"/>
</dbReference>
<dbReference type="Gene3D" id="1.10.1740.10">
    <property type="match status" value="1"/>
</dbReference>
<dbReference type="GO" id="GO:0003677">
    <property type="term" value="F:DNA binding"/>
    <property type="evidence" value="ECO:0007669"/>
    <property type="project" value="InterPro"/>
</dbReference>
<protein>
    <recommendedName>
        <fullName evidence="2">RNA polymerase sigma factor SigS</fullName>
    </recommendedName>
</protein>
<evidence type="ECO:0000256" key="2">
    <source>
        <dbReference type="ARBA" id="ARBA00021245"/>
    </source>
</evidence>
<feature type="domain" description="RNA polymerase sigma-70 region 2" evidence="7">
    <location>
        <begin position="105"/>
        <end position="171"/>
    </location>
</feature>
<dbReference type="OrthoDB" id="2375738at2"/>
<dbReference type="STRING" id="471514.AN477_17925"/>
<proteinExistence type="inferred from homology"/>
<feature type="domain" description="HTH luxR-type" evidence="6">
    <location>
        <begin position="226"/>
        <end position="270"/>
    </location>
</feature>
<dbReference type="Proteomes" id="UP000050482">
    <property type="component" value="Unassembled WGS sequence"/>
</dbReference>
<dbReference type="SUPFAM" id="SSF46894">
    <property type="entry name" value="C-terminal effector domain of the bipartite response regulators"/>
    <property type="match status" value="1"/>
</dbReference>
<evidence type="ECO:0000256" key="3">
    <source>
        <dbReference type="ARBA" id="ARBA00023015"/>
    </source>
</evidence>
<keyword evidence="4" id="KW-0804">Transcription</keyword>
<evidence type="ECO:0000256" key="1">
    <source>
        <dbReference type="ARBA" id="ARBA00007788"/>
    </source>
</evidence>
<evidence type="ECO:0000256" key="5">
    <source>
        <dbReference type="ARBA" id="ARBA00024701"/>
    </source>
</evidence>
<accession>A0A0P9CAN1</accession>
<comment type="caution">
    <text evidence="8">The sequence shown here is derived from an EMBL/GenBank/DDBJ whole genome shotgun (WGS) entry which is preliminary data.</text>
</comment>